<dbReference type="InterPro" id="IPR000014">
    <property type="entry name" value="PAS"/>
</dbReference>
<evidence type="ECO:0000313" key="11">
    <source>
        <dbReference type="Proteomes" id="UP000280417"/>
    </source>
</evidence>
<dbReference type="NCBIfam" id="TIGR00229">
    <property type="entry name" value="sensory_box"/>
    <property type="match status" value="1"/>
</dbReference>
<comment type="subcellular location">
    <subcellularLocation>
        <location evidence="2">Membrane</location>
    </subcellularLocation>
</comment>
<dbReference type="Pfam" id="PF00512">
    <property type="entry name" value="HisKA"/>
    <property type="match status" value="1"/>
</dbReference>
<dbReference type="Gene3D" id="6.10.340.10">
    <property type="match status" value="1"/>
</dbReference>
<sequence length="710" mass="81036">MKIFTKTLLFFISLILLEAVLSISIITNIVEKNYVDNARNELGIEAAIVYENYNSWKRNIWKKLIFLKEDEVILRGVRNYSPFAKRVIMGHLYSTFIRSGIDYVVMRDTEKDLYNILSLGLSTLSLSDVSDFKSSRLHPYIEINRLKDNLAMIGVVRFEKKDGGYIEFFLIKMMNKEFCKHLTLNQSSYAAFFINNDFIFGSFEDAEIKPSISVTGIDTAYGEFYNVEINRSYYNIASQMLENIAVGKNSSPQILYLVTFLSNQPYIERLNLIKKTALYVTLSVAFLTIILSLFFSKNITNPIKALLNAMYNIKNGRYDINVRIEGKNEISKLFEGFNEMAEKLGEDKKMMEKYINEIMILNEYNEKIIHSIHAGIIIVDTDFFIKKVNRFFLTSFGYREKELLGNRIEKLPGELVDDVILKDIKEIVSGKKKSISRIKGSRETKLYEVKLYPLSSTQKNNNPVSGCILVFEDISKKVELEEKIFHAEKLSSLSMLSAGVAHEINNPLGSIMTNVQNLLDDEREESRRISLKYIEQETRRIAKIIQELLTFSSVDPHPSAETDVNEVILQVVGMMKYAMRNHKQIVITSHLAEDLPMAKISSDELKQVVINLMTNSMQAIEKRGEILVKSWQDEDNKMIDIVVQDNGRGIPSKHISKIFDPFFTTKQDGEGTGLGLSIVYGIVKKYGGSITIKSAENKGTLIKVSVPALL</sequence>
<name>A0A662DD31_UNCAE</name>
<dbReference type="CDD" id="cd00082">
    <property type="entry name" value="HisKA"/>
    <property type="match status" value="1"/>
</dbReference>
<organism evidence="10 11">
    <name type="scientific">Aerophobetes bacterium</name>
    <dbReference type="NCBI Taxonomy" id="2030807"/>
    <lineage>
        <taxon>Bacteria</taxon>
        <taxon>Candidatus Aerophobota</taxon>
    </lineage>
</organism>
<dbReference type="SUPFAM" id="SSF55785">
    <property type="entry name" value="PYP-like sensor domain (PAS domain)"/>
    <property type="match status" value="1"/>
</dbReference>
<dbReference type="SMART" id="SM00304">
    <property type="entry name" value="HAMP"/>
    <property type="match status" value="1"/>
</dbReference>
<dbReference type="InterPro" id="IPR036890">
    <property type="entry name" value="HATPase_C_sf"/>
</dbReference>
<accession>A0A662DD31</accession>
<keyword evidence="4" id="KW-0597">Phosphoprotein</keyword>
<evidence type="ECO:0000256" key="1">
    <source>
        <dbReference type="ARBA" id="ARBA00000085"/>
    </source>
</evidence>
<dbReference type="Gene3D" id="3.30.450.20">
    <property type="entry name" value="PAS domain"/>
    <property type="match status" value="1"/>
</dbReference>
<gene>
    <name evidence="10" type="ORF">DRJ04_06270</name>
</gene>
<dbReference type="SMART" id="SM00388">
    <property type="entry name" value="HisKA"/>
    <property type="match status" value="1"/>
</dbReference>
<dbReference type="Proteomes" id="UP000280417">
    <property type="component" value="Unassembled WGS sequence"/>
</dbReference>
<dbReference type="Pfam" id="PF02518">
    <property type="entry name" value="HATPase_c"/>
    <property type="match status" value="1"/>
</dbReference>
<dbReference type="InterPro" id="IPR003660">
    <property type="entry name" value="HAMP_dom"/>
</dbReference>
<dbReference type="InterPro" id="IPR005467">
    <property type="entry name" value="His_kinase_dom"/>
</dbReference>
<evidence type="ECO:0000256" key="3">
    <source>
        <dbReference type="ARBA" id="ARBA00012438"/>
    </source>
</evidence>
<feature type="domain" description="PAS" evidence="8">
    <location>
        <begin position="361"/>
        <end position="406"/>
    </location>
</feature>
<dbReference type="Gene3D" id="1.10.287.130">
    <property type="match status" value="1"/>
</dbReference>
<dbReference type="PROSITE" id="PS50112">
    <property type="entry name" value="PAS"/>
    <property type="match status" value="1"/>
</dbReference>
<dbReference type="Pfam" id="PF00672">
    <property type="entry name" value="HAMP"/>
    <property type="match status" value="1"/>
</dbReference>
<dbReference type="InterPro" id="IPR004358">
    <property type="entry name" value="Sig_transdc_His_kin-like_C"/>
</dbReference>
<feature type="domain" description="HAMP" evidence="9">
    <location>
        <begin position="297"/>
        <end position="349"/>
    </location>
</feature>
<evidence type="ECO:0000256" key="4">
    <source>
        <dbReference type="ARBA" id="ARBA00022553"/>
    </source>
</evidence>
<protein>
    <recommendedName>
        <fullName evidence="3">histidine kinase</fullName>
        <ecNumber evidence="3">2.7.13.3</ecNumber>
    </recommendedName>
</protein>
<reference evidence="10 11" key="1">
    <citation type="submission" date="2018-06" db="EMBL/GenBank/DDBJ databases">
        <title>Extensive metabolic versatility and redundancy in microbially diverse, dynamic hydrothermal sediments.</title>
        <authorList>
            <person name="Dombrowski N."/>
            <person name="Teske A."/>
            <person name="Baker B.J."/>
        </authorList>
    </citation>
    <scope>NUCLEOTIDE SEQUENCE [LARGE SCALE GENOMIC DNA]</scope>
    <source>
        <strain evidence="10">B3_G15</strain>
    </source>
</reference>
<dbReference type="EMBL" id="QMQA01000168">
    <property type="protein sequence ID" value="RLE12397.1"/>
    <property type="molecule type" value="Genomic_DNA"/>
</dbReference>
<dbReference type="PANTHER" id="PTHR43065:SF42">
    <property type="entry name" value="TWO-COMPONENT SENSOR PPRA"/>
    <property type="match status" value="1"/>
</dbReference>
<dbReference type="PROSITE" id="PS50109">
    <property type="entry name" value="HIS_KIN"/>
    <property type="match status" value="1"/>
</dbReference>
<dbReference type="SUPFAM" id="SSF158472">
    <property type="entry name" value="HAMP domain-like"/>
    <property type="match status" value="1"/>
</dbReference>
<dbReference type="PRINTS" id="PR00344">
    <property type="entry name" value="BCTRLSENSOR"/>
</dbReference>
<comment type="catalytic activity">
    <reaction evidence="1">
        <text>ATP + protein L-histidine = ADP + protein N-phospho-L-histidine.</text>
        <dbReference type="EC" id="2.7.13.3"/>
    </reaction>
</comment>
<evidence type="ECO:0000313" key="10">
    <source>
        <dbReference type="EMBL" id="RLE12397.1"/>
    </source>
</evidence>
<dbReference type="Pfam" id="PF13426">
    <property type="entry name" value="PAS_9"/>
    <property type="match status" value="1"/>
</dbReference>
<dbReference type="CDD" id="cd06225">
    <property type="entry name" value="HAMP"/>
    <property type="match status" value="1"/>
</dbReference>
<dbReference type="EC" id="2.7.13.3" evidence="3"/>
<evidence type="ECO:0000259" key="7">
    <source>
        <dbReference type="PROSITE" id="PS50109"/>
    </source>
</evidence>
<dbReference type="InterPro" id="IPR036097">
    <property type="entry name" value="HisK_dim/P_sf"/>
</dbReference>
<evidence type="ECO:0000256" key="5">
    <source>
        <dbReference type="ARBA" id="ARBA00022679"/>
    </source>
</evidence>
<evidence type="ECO:0000259" key="8">
    <source>
        <dbReference type="PROSITE" id="PS50112"/>
    </source>
</evidence>
<dbReference type="PANTHER" id="PTHR43065">
    <property type="entry name" value="SENSOR HISTIDINE KINASE"/>
    <property type="match status" value="1"/>
</dbReference>
<dbReference type="Gene3D" id="3.30.565.10">
    <property type="entry name" value="Histidine kinase-like ATPase, C-terminal domain"/>
    <property type="match status" value="1"/>
</dbReference>
<proteinExistence type="predicted"/>
<evidence type="ECO:0000256" key="6">
    <source>
        <dbReference type="ARBA" id="ARBA00022777"/>
    </source>
</evidence>
<keyword evidence="6" id="KW-0418">Kinase</keyword>
<evidence type="ECO:0000256" key="2">
    <source>
        <dbReference type="ARBA" id="ARBA00004370"/>
    </source>
</evidence>
<dbReference type="SUPFAM" id="SSF47384">
    <property type="entry name" value="Homodimeric domain of signal transducing histidine kinase"/>
    <property type="match status" value="1"/>
</dbReference>
<dbReference type="InterPro" id="IPR035965">
    <property type="entry name" value="PAS-like_dom_sf"/>
</dbReference>
<dbReference type="GO" id="GO:0000155">
    <property type="term" value="F:phosphorelay sensor kinase activity"/>
    <property type="evidence" value="ECO:0007669"/>
    <property type="project" value="InterPro"/>
</dbReference>
<dbReference type="GO" id="GO:0016020">
    <property type="term" value="C:membrane"/>
    <property type="evidence" value="ECO:0007669"/>
    <property type="project" value="UniProtKB-SubCell"/>
</dbReference>
<dbReference type="SUPFAM" id="SSF55874">
    <property type="entry name" value="ATPase domain of HSP90 chaperone/DNA topoisomerase II/histidine kinase"/>
    <property type="match status" value="1"/>
</dbReference>
<dbReference type="InterPro" id="IPR003661">
    <property type="entry name" value="HisK_dim/P_dom"/>
</dbReference>
<feature type="domain" description="Histidine kinase" evidence="7">
    <location>
        <begin position="499"/>
        <end position="710"/>
    </location>
</feature>
<evidence type="ECO:0000259" key="9">
    <source>
        <dbReference type="PROSITE" id="PS50885"/>
    </source>
</evidence>
<keyword evidence="5" id="KW-0808">Transferase</keyword>
<dbReference type="SMART" id="SM00387">
    <property type="entry name" value="HATPase_c"/>
    <property type="match status" value="1"/>
</dbReference>
<dbReference type="InterPro" id="IPR003594">
    <property type="entry name" value="HATPase_dom"/>
</dbReference>
<comment type="caution">
    <text evidence="10">The sequence shown here is derived from an EMBL/GenBank/DDBJ whole genome shotgun (WGS) entry which is preliminary data.</text>
</comment>
<dbReference type="PROSITE" id="PS50885">
    <property type="entry name" value="HAMP"/>
    <property type="match status" value="1"/>
</dbReference>
<dbReference type="AlphaFoldDB" id="A0A662DD31"/>